<dbReference type="EMBL" id="AP023343">
    <property type="protein sequence ID" value="BCI85243.1"/>
    <property type="molecule type" value="Genomic_DNA"/>
</dbReference>
<dbReference type="InterPro" id="IPR001991">
    <property type="entry name" value="Na-dicarboxylate_symporter"/>
</dbReference>
<name>A0A7G1I4P5_MYCKA</name>
<evidence type="ECO:0008006" key="9">
    <source>
        <dbReference type="Google" id="ProtNLM"/>
    </source>
</evidence>
<keyword evidence="4 6" id="KW-1133">Transmembrane helix</keyword>
<evidence type="ECO:0000313" key="7">
    <source>
        <dbReference type="EMBL" id="BCI85243.1"/>
    </source>
</evidence>
<evidence type="ECO:0000256" key="2">
    <source>
        <dbReference type="ARBA" id="ARBA00022448"/>
    </source>
</evidence>
<dbReference type="InterPro" id="IPR036458">
    <property type="entry name" value="Na:dicarbo_symporter_sf"/>
</dbReference>
<keyword evidence="3 6" id="KW-0812">Transmembrane</keyword>
<evidence type="ECO:0000256" key="5">
    <source>
        <dbReference type="ARBA" id="ARBA00023136"/>
    </source>
</evidence>
<feature type="transmembrane region" description="Helical" evidence="6">
    <location>
        <begin position="43"/>
        <end position="64"/>
    </location>
</feature>
<comment type="subcellular location">
    <subcellularLocation>
        <location evidence="1">Membrane</location>
        <topology evidence="1">Multi-pass membrane protein</topology>
    </subcellularLocation>
</comment>
<protein>
    <recommendedName>
        <fullName evidence="9">Dicarboxylate symporter family protein</fullName>
    </recommendedName>
</protein>
<organism evidence="7 8">
    <name type="scientific">Mycobacterium kansasii</name>
    <dbReference type="NCBI Taxonomy" id="1768"/>
    <lineage>
        <taxon>Bacteria</taxon>
        <taxon>Bacillati</taxon>
        <taxon>Actinomycetota</taxon>
        <taxon>Actinomycetes</taxon>
        <taxon>Mycobacteriales</taxon>
        <taxon>Mycobacteriaceae</taxon>
        <taxon>Mycobacterium</taxon>
    </lineage>
</organism>
<dbReference type="Pfam" id="PF00375">
    <property type="entry name" value="SDF"/>
    <property type="match status" value="1"/>
</dbReference>
<sequence>MPAPGNTRWYRQLYFWVLVAIAAGIVVGWLAPVTGVAMEPLGATFVTAMKMLIGPIVFLTIVGASPASRTCGRSA</sequence>
<dbReference type="Gene3D" id="1.10.3860.10">
    <property type="entry name" value="Sodium:dicarboxylate symporter"/>
    <property type="match status" value="1"/>
</dbReference>
<keyword evidence="5 6" id="KW-0472">Membrane</keyword>
<dbReference type="Proteomes" id="UP000516380">
    <property type="component" value="Chromosome"/>
</dbReference>
<gene>
    <name evidence="7" type="ORF">NIIDMKKI_04490</name>
</gene>
<dbReference type="GO" id="GO:0016020">
    <property type="term" value="C:membrane"/>
    <property type="evidence" value="ECO:0007669"/>
    <property type="project" value="UniProtKB-SubCell"/>
</dbReference>
<feature type="transmembrane region" description="Helical" evidence="6">
    <location>
        <begin position="12"/>
        <end position="31"/>
    </location>
</feature>
<evidence type="ECO:0000256" key="4">
    <source>
        <dbReference type="ARBA" id="ARBA00022989"/>
    </source>
</evidence>
<evidence type="ECO:0000256" key="3">
    <source>
        <dbReference type="ARBA" id="ARBA00022692"/>
    </source>
</evidence>
<dbReference type="AlphaFoldDB" id="A0A7G1I4P5"/>
<evidence type="ECO:0000256" key="6">
    <source>
        <dbReference type="SAM" id="Phobius"/>
    </source>
</evidence>
<accession>A0A7G1I4P5</accession>
<evidence type="ECO:0000313" key="8">
    <source>
        <dbReference type="Proteomes" id="UP000516380"/>
    </source>
</evidence>
<reference evidence="7 8" key="1">
    <citation type="submission" date="2020-07" db="EMBL/GenBank/DDBJ databases">
        <title>Mycobacterium kansasii (former subtype) with zoonotic potential isolated from diseased indoor pet cat, Japan.</title>
        <authorList>
            <person name="Fukano H."/>
            <person name="Terazono T."/>
            <person name="Hoshino Y."/>
        </authorList>
    </citation>
    <scope>NUCLEOTIDE SEQUENCE [LARGE SCALE GENOMIC DNA]</scope>
    <source>
        <strain evidence="7 8">Kuro-I</strain>
    </source>
</reference>
<proteinExistence type="predicted"/>
<dbReference type="GO" id="GO:0015293">
    <property type="term" value="F:symporter activity"/>
    <property type="evidence" value="ECO:0007669"/>
    <property type="project" value="InterPro"/>
</dbReference>
<keyword evidence="2" id="KW-0813">Transport</keyword>
<dbReference type="SUPFAM" id="SSF118215">
    <property type="entry name" value="Proton glutamate symport protein"/>
    <property type="match status" value="1"/>
</dbReference>
<evidence type="ECO:0000256" key="1">
    <source>
        <dbReference type="ARBA" id="ARBA00004141"/>
    </source>
</evidence>
<keyword evidence="8" id="KW-1185">Reference proteome</keyword>